<keyword evidence="2" id="KW-1003">Cell membrane</keyword>
<dbReference type="AlphaFoldDB" id="A0AAU7W6E4"/>
<feature type="transmembrane region" description="Helical" evidence="8">
    <location>
        <begin position="188"/>
        <end position="214"/>
    </location>
</feature>
<feature type="domain" description="Phosphatidic acid phosphatase type 2/haloperoxidase" evidence="9">
    <location>
        <begin position="140"/>
        <end position="245"/>
    </location>
</feature>
<dbReference type="Gene3D" id="1.20.144.10">
    <property type="entry name" value="Phosphatidic acid phosphatase type 2/haloperoxidase"/>
    <property type="match status" value="2"/>
</dbReference>
<protein>
    <submittedName>
        <fullName evidence="10">Phosphatase PAP2 family protein</fullName>
    </submittedName>
</protein>
<gene>
    <name evidence="10" type="ORF">ABIQ69_12800</name>
</gene>
<dbReference type="SMART" id="SM00014">
    <property type="entry name" value="acidPPc"/>
    <property type="match status" value="1"/>
</dbReference>
<evidence type="ECO:0000256" key="8">
    <source>
        <dbReference type="SAM" id="Phobius"/>
    </source>
</evidence>
<dbReference type="InterPro" id="IPR036938">
    <property type="entry name" value="PAP2/HPO_sf"/>
</dbReference>
<evidence type="ECO:0000256" key="2">
    <source>
        <dbReference type="ARBA" id="ARBA00022475"/>
    </source>
</evidence>
<keyword evidence="4" id="KW-0378">Hydrolase</keyword>
<reference evidence="10" key="1">
    <citation type="submission" date="2024-05" db="EMBL/GenBank/DDBJ databases">
        <authorList>
            <person name="Yu L."/>
        </authorList>
    </citation>
    <scope>NUCLEOTIDE SEQUENCE</scope>
    <source>
        <strain evidence="10">G08B096</strain>
    </source>
</reference>
<evidence type="ECO:0000256" key="5">
    <source>
        <dbReference type="ARBA" id="ARBA00022989"/>
    </source>
</evidence>
<feature type="transmembrane region" description="Helical" evidence="8">
    <location>
        <begin position="226"/>
        <end position="248"/>
    </location>
</feature>
<sequence>MADEREDAHETDAAAHETDAAAPGPADARAAASAAPDAEAAAEVRPVRREQRARTMGRRVPIAVGIAAVLIAAVLGWLVVVRSGELVDLDEEWAEDMLELRGPVGDVLALLMNWLGGGVVGVFVVPVLAAVVLLICRRPWGAAYFILASAASAGVVQLLKQTFGRARPEDIMVVSDFGSFPSGHVANAATIAVALGVIAPALWVWIAGAVYTVLMAASRTYLGAHWLTDTLGGLLVGAGVALLAWAVLARPLERERLAWSAHRMEVNAARAAAHVTPPSGGSARR</sequence>
<dbReference type="EMBL" id="CP158374">
    <property type="protein sequence ID" value="XBX81482.1"/>
    <property type="molecule type" value="Genomic_DNA"/>
</dbReference>
<dbReference type="InterPro" id="IPR000326">
    <property type="entry name" value="PAP2/HPO"/>
</dbReference>
<evidence type="ECO:0000313" key="10">
    <source>
        <dbReference type="EMBL" id="XBX81482.1"/>
    </source>
</evidence>
<feature type="transmembrane region" description="Helical" evidence="8">
    <location>
        <begin position="60"/>
        <end position="80"/>
    </location>
</feature>
<keyword evidence="6 8" id="KW-0472">Membrane</keyword>
<evidence type="ECO:0000256" key="1">
    <source>
        <dbReference type="ARBA" id="ARBA00004651"/>
    </source>
</evidence>
<dbReference type="PANTHER" id="PTHR14969">
    <property type="entry name" value="SPHINGOSINE-1-PHOSPHATE PHOSPHOHYDROLASE"/>
    <property type="match status" value="1"/>
</dbReference>
<proteinExistence type="predicted"/>
<dbReference type="GO" id="GO:0016787">
    <property type="term" value="F:hydrolase activity"/>
    <property type="evidence" value="ECO:0007669"/>
    <property type="project" value="UniProtKB-KW"/>
</dbReference>
<evidence type="ECO:0000256" key="7">
    <source>
        <dbReference type="SAM" id="MobiDB-lite"/>
    </source>
</evidence>
<accession>A0AAU7W6E4</accession>
<feature type="compositionally biased region" description="Low complexity" evidence="7">
    <location>
        <begin position="20"/>
        <end position="44"/>
    </location>
</feature>
<dbReference type="GO" id="GO:0005886">
    <property type="term" value="C:plasma membrane"/>
    <property type="evidence" value="ECO:0007669"/>
    <property type="project" value="UniProtKB-SubCell"/>
</dbReference>
<evidence type="ECO:0000256" key="6">
    <source>
        <dbReference type="ARBA" id="ARBA00023136"/>
    </source>
</evidence>
<dbReference type="PANTHER" id="PTHR14969:SF62">
    <property type="entry name" value="DECAPRENYLPHOSPHORYL-5-PHOSPHORIBOSE PHOSPHATASE RV3807C-RELATED"/>
    <property type="match status" value="1"/>
</dbReference>
<name>A0AAU7W6E4_9MICO</name>
<dbReference type="CDD" id="cd03392">
    <property type="entry name" value="PAP2_like_2"/>
    <property type="match status" value="1"/>
</dbReference>
<feature type="region of interest" description="Disordered" evidence="7">
    <location>
        <begin position="1"/>
        <end position="49"/>
    </location>
</feature>
<dbReference type="RefSeq" id="WP_350347504.1">
    <property type="nucleotide sequence ID" value="NZ_CP158374.1"/>
</dbReference>
<organism evidence="10">
    <name type="scientific">Agromyces sp. G08B096</name>
    <dbReference type="NCBI Taxonomy" id="3156399"/>
    <lineage>
        <taxon>Bacteria</taxon>
        <taxon>Bacillati</taxon>
        <taxon>Actinomycetota</taxon>
        <taxon>Actinomycetes</taxon>
        <taxon>Micrococcales</taxon>
        <taxon>Microbacteriaceae</taxon>
        <taxon>Agromyces</taxon>
    </lineage>
</organism>
<keyword evidence="5 8" id="KW-1133">Transmembrane helix</keyword>
<feature type="compositionally biased region" description="Basic and acidic residues" evidence="7">
    <location>
        <begin position="1"/>
        <end position="19"/>
    </location>
</feature>
<evidence type="ECO:0000256" key="3">
    <source>
        <dbReference type="ARBA" id="ARBA00022692"/>
    </source>
</evidence>
<dbReference type="SUPFAM" id="SSF48317">
    <property type="entry name" value="Acid phosphatase/Vanadium-dependent haloperoxidase"/>
    <property type="match status" value="1"/>
</dbReference>
<feature type="transmembrane region" description="Helical" evidence="8">
    <location>
        <begin position="107"/>
        <end position="135"/>
    </location>
</feature>
<evidence type="ECO:0000256" key="4">
    <source>
        <dbReference type="ARBA" id="ARBA00022801"/>
    </source>
</evidence>
<dbReference type="Pfam" id="PF01569">
    <property type="entry name" value="PAP2"/>
    <property type="match status" value="1"/>
</dbReference>
<keyword evidence="3 8" id="KW-0812">Transmembrane</keyword>
<comment type="subcellular location">
    <subcellularLocation>
        <location evidence="1">Cell membrane</location>
        <topology evidence="1">Multi-pass membrane protein</topology>
    </subcellularLocation>
</comment>
<evidence type="ECO:0000259" key="9">
    <source>
        <dbReference type="SMART" id="SM00014"/>
    </source>
</evidence>